<dbReference type="Proteomes" id="UP000594467">
    <property type="component" value="Chromosome"/>
</dbReference>
<sequence length="322" mass="34806">MLVVLPQAAKKVMILCAGGAKIMNLCLSELEPSSVFGLRMKNALNRQSGSCVLTWTCHEAILLKKYSVTDPEYVLVLREAIVWAVQAEGCTGVLVLHDADTLCYIAASMSYLLSGIPASVIVTGALIPVNMPDSDVWKNIDGAMMTFACGIPSGVHLYFHGDILRPLLSSRIKTAGRQPFWERDDIPCQVGASCRVLEVTYRTPIKPVSVGVLPVFPGMGSSFLDCMLSSGIQSLVLEYDGIGDAFNLGVIRCLRRACSKGIVVVLISTCVGRGTYRIGGEINRLGVVSAGYMTREAIVGKLYALIGSGLKYNQVRDCFERE</sequence>
<dbReference type="EMBL" id="CP065202">
    <property type="protein sequence ID" value="QPL33560.1"/>
    <property type="molecule type" value="Genomic_DNA"/>
</dbReference>
<gene>
    <name evidence="3" type="ORF">I5R27_10945</name>
</gene>
<dbReference type="PANTHER" id="PTHR11707:SF28">
    <property type="entry name" value="60 KDA LYSOPHOSPHOLIPASE"/>
    <property type="match status" value="1"/>
</dbReference>
<dbReference type="Pfam" id="PF00710">
    <property type="entry name" value="Asparaginase"/>
    <property type="match status" value="1"/>
</dbReference>
<dbReference type="AlphaFoldDB" id="A0A9Q6VPS2"/>
<dbReference type="Pfam" id="PF17763">
    <property type="entry name" value="Asparaginase_C"/>
    <property type="match status" value="1"/>
</dbReference>
<dbReference type="InterPro" id="IPR006034">
    <property type="entry name" value="Asparaginase/glutaminase-like"/>
</dbReference>
<proteinExistence type="predicted"/>
<dbReference type="SMART" id="SM00870">
    <property type="entry name" value="Asparaginase"/>
    <property type="match status" value="1"/>
</dbReference>
<dbReference type="InterPro" id="IPR037152">
    <property type="entry name" value="L-asparaginase_N_sf"/>
</dbReference>
<dbReference type="GO" id="GO:0004067">
    <property type="term" value="F:asparaginase activity"/>
    <property type="evidence" value="ECO:0007669"/>
    <property type="project" value="UniProtKB-UniRule"/>
</dbReference>
<dbReference type="PROSITE" id="PS51732">
    <property type="entry name" value="ASN_GLN_ASE_3"/>
    <property type="match status" value="1"/>
</dbReference>
<dbReference type="InterPro" id="IPR027474">
    <property type="entry name" value="L-asparaginase_N"/>
</dbReference>
<dbReference type="Gene3D" id="3.40.50.40">
    <property type="match status" value="1"/>
</dbReference>
<dbReference type="InterPro" id="IPR040919">
    <property type="entry name" value="Asparaginase_C"/>
</dbReference>
<dbReference type="InterPro" id="IPR036152">
    <property type="entry name" value="Asp/glu_Ase-like_sf"/>
</dbReference>
<feature type="domain" description="Asparaginase/glutaminase C-terminal" evidence="2">
    <location>
        <begin position="210"/>
        <end position="319"/>
    </location>
</feature>
<dbReference type="Gene3D" id="3.40.50.1170">
    <property type="entry name" value="L-asparaginase, N-terminal domain"/>
    <property type="match status" value="1"/>
</dbReference>
<dbReference type="RefSeq" id="WP_196884488.1">
    <property type="nucleotide sequence ID" value="NZ_CP065202.1"/>
</dbReference>
<dbReference type="GO" id="GO:0005829">
    <property type="term" value="C:cytosol"/>
    <property type="evidence" value="ECO:0007669"/>
    <property type="project" value="TreeGrafter"/>
</dbReference>
<dbReference type="PANTHER" id="PTHR11707">
    <property type="entry name" value="L-ASPARAGINASE"/>
    <property type="match status" value="1"/>
</dbReference>
<evidence type="ECO:0000259" key="1">
    <source>
        <dbReference type="Pfam" id="PF00710"/>
    </source>
</evidence>
<evidence type="ECO:0000313" key="3">
    <source>
        <dbReference type="EMBL" id="QPL33560.1"/>
    </source>
</evidence>
<evidence type="ECO:0000259" key="2">
    <source>
        <dbReference type="Pfam" id="PF17763"/>
    </source>
</evidence>
<dbReference type="PIRSF" id="PIRSF500176">
    <property type="entry name" value="L_ASNase"/>
    <property type="match status" value="1"/>
</dbReference>
<protein>
    <submittedName>
        <fullName evidence="3">Asparaginase</fullName>
    </submittedName>
</protein>
<feature type="domain" description="L-asparaginase N-terminal" evidence="1">
    <location>
        <begin position="58"/>
        <end position="182"/>
    </location>
</feature>
<evidence type="ECO:0000313" key="4">
    <source>
        <dbReference type="Proteomes" id="UP000594467"/>
    </source>
</evidence>
<name>A0A9Q6VPS2_PSEFR</name>
<dbReference type="PIRSF" id="PIRSF001220">
    <property type="entry name" value="L-ASNase_gatD"/>
    <property type="match status" value="1"/>
</dbReference>
<reference evidence="3 4" key="1">
    <citation type="submission" date="2020-11" db="EMBL/GenBank/DDBJ databases">
        <title>The Complete Genome of Pseudomonas fragi A13BB.</title>
        <authorList>
            <person name="Awolope O.K."/>
            <person name="O'Driscoll N.H."/>
            <person name="Di Salvo A."/>
            <person name="Lamb A.J."/>
        </authorList>
    </citation>
    <scope>NUCLEOTIDE SEQUENCE [LARGE SCALE GENOMIC DNA]</scope>
    <source>
        <strain evidence="3 4">A13BB</strain>
    </source>
</reference>
<dbReference type="InterPro" id="IPR027473">
    <property type="entry name" value="L-asparaginase_C"/>
</dbReference>
<accession>A0A9Q6VPS2</accession>
<dbReference type="SUPFAM" id="SSF53774">
    <property type="entry name" value="Glutaminase/Asparaginase"/>
    <property type="match status" value="1"/>
</dbReference>
<organism evidence="3 4">
    <name type="scientific">Pseudomonas fragi</name>
    <dbReference type="NCBI Taxonomy" id="296"/>
    <lineage>
        <taxon>Bacteria</taxon>
        <taxon>Pseudomonadati</taxon>
        <taxon>Pseudomonadota</taxon>
        <taxon>Gammaproteobacteria</taxon>
        <taxon>Pseudomonadales</taxon>
        <taxon>Pseudomonadaceae</taxon>
        <taxon>Pseudomonas</taxon>
    </lineage>
</organism>